<accession>A0A0F9MWF3</accession>
<comment type="caution">
    <text evidence="1">The sequence shown here is derived from an EMBL/GenBank/DDBJ whole genome shotgun (WGS) entry which is preliminary data.</text>
</comment>
<protein>
    <submittedName>
        <fullName evidence="1">Uncharacterized protein</fullName>
    </submittedName>
</protein>
<sequence length="71" mass="7870">MPLVCEKHGEGQAWITLCVPCYQAQEHELVSRVLAIHQEIEVVTSVGPGAMCVCCREVWPCRTFKALGEAQ</sequence>
<dbReference type="AlphaFoldDB" id="A0A0F9MWF3"/>
<gene>
    <name evidence="1" type="ORF">LCGC14_1040280</name>
</gene>
<name>A0A0F9MWF3_9ZZZZ</name>
<dbReference type="EMBL" id="LAZR01004280">
    <property type="protein sequence ID" value="KKN10064.1"/>
    <property type="molecule type" value="Genomic_DNA"/>
</dbReference>
<organism evidence="1">
    <name type="scientific">marine sediment metagenome</name>
    <dbReference type="NCBI Taxonomy" id="412755"/>
    <lineage>
        <taxon>unclassified sequences</taxon>
        <taxon>metagenomes</taxon>
        <taxon>ecological metagenomes</taxon>
    </lineage>
</organism>
<evidence type="ECO:0000313" key="1">
    <source>
        <dbReference type="EMBL" id="KKN10064.1"/>
    </source>
</evidence>
<reference evidence="1" key="1">
    <citation type="journal article" date="2015" name="Nature">
        <title>Complex archaea that bridge the gap between prokaryotes and eukaryotes.</title>
        <authorList>
            <person name="Spang A."/>
            <person name="Saw J.H."/>
            <person name="Jorgensen S.L."/>
            <person name="Zaremba-Niedzwiedzka K."/>
            <person name="Martijn J."/>
            <person name="Lind A.E."/>
            <person name="van Eijk R."/>
            <person name="Schleper C."/>
            <person name="Guy L."/>
            <person name="Ettema T.J."/>
        </authorList>
    </citation>
    <scope>NUCLEOTIDE SEQUENCE</scope>
</reference>
<proteinExistence type="predicted"/>